<dbReference type="InterPro" id="IPR001789">
    <property type="entry name" value="Sig_transdc_resp-reg_receiver"/>
</dbReference>
<dbReference type="EMBL" id="CAJZAH010000004">
    <property type="protein sequence ID" value="CAG9178924.1"/>
    <property type="molecule type" value="Genomic_DNA"/>
</dbReference>
<keyword evidence="5" id="KW-1185">Reference proteome</keyword>
<gene>
    <name evidence="4" type="primary">mprA</name>
    <name evidence="4" type="ORF">LMG21510_03640</name>
</gene>
<dbReference type="Pfam" id="PF00072">
    <property type="entry name" value="Response_reg"/>
    <property type="match status" value="1"/>
</dbReference>
<dbReference type="CDD" id="cd00156">
    <property type="entry name" value="REC"/>
    <property type="match status" value="1"/>
</dbReference>
<reference evidence="4 5" key="1">
    <citation type="submission" date="2021-08" db="EMBL/GenBank/DDBJ databases">
        <authorList>
            <person name="Peeters C."/>
        </authorList>
    </citation>
    <scope>NUCLEOTIDE SEQUENCE [LARGE SCALE GENOMIC DNA]</scope>
    <source>
        <strain evidence="4 5">LMG 21510</strain>
    </source>
</reference>
<dbReference type="InterPro" id="IPR011006">
    <property type="entry name" value="CheY-like_superfamily"/>
</dbReference>
<evidence type="ECO:0000313" key="5">
    <source>
        <dbReference type="Proteomes" id="UP000721236"/>
    </source>
</evidence>
<dbReference type="PANTHER" id="PTHR44591:SF3">
    <property type="entry name" value="RESPONSE REGULATORY DOMAIN-CONTAINING PROTEIN"/>
    <property type="match status" value="1"/>
</dbReference>
<dbReference type="PANTHER" id="PTHR44591">
    <property type="entry name" value="STRESS RESPONSE REGULATOR PROTEIN 1"/>
    <property type="match status" value="1"/>
</dbReference>
<dbReference type="InterPro" id="IPR050595">
    <property type="entry name" value="Bact_response_regulator"/>
</dbReference>
<protein>
    <submittedName>
        <fullName evidence="4">Response regulator MprA</fullName>
    </submittedName>
</protein>
<evidence type="ECO:0000259" key="3">
    <source>
        <dbReference type="PROSITE" id="PS50110"/>
    </source>
</evidence>
<keyword evidence="1 2" id="KW-0597">Phosphoprotein</keyword>
<name>A0ABN7YYX9_9BURK</name>
<dbReference type="SUPFAM" id="SSF52172">
    <property type="entry name" value="CheY-like"/>
    <property type="match status" value="1"/>
</dbReference>
<proteinExistence type="predicted"/>
<comment type="caution">
    <text evidence="4">The sequence shown here is derived from an EMBL/GenBank/DDBJ whole genome shotgun (WGS) entry which is preliminary data.</text>
</comment>
<dbReference type="SMART" id="SM00448">
    <property type="entry name" value="REC"/>
    <property type="match status" value="1"/>
</dbReference>
<dbReference type="PROSITE" id="PS50110">
    <property type="entry name" value="RESPONSE_REGULATORY"/>
    <property type="match status" value="1"/>
</dbReference>
<evidence type="ECO:0000256" key="1">
    <source>
        <dbReference type="ARBA" id="ARBA00022553"/>
    </source>
</evidence>
<evidence type="ECO:0000256" key="2">
    <source>
        <dbReference type="PROSITE-ProRule" id="PRU00169"/>
    </source>
</evidence>
<sequence length="121" mass="12791">MHTVLIVDDDPAMATAMAFALSAKGLVVETAEDGLAAFACAQRVHPSVVVTDWLMPRADGAVLCHLLLADAGLRDTPIVICTSCTPQPVIDNPTVRYCPKPCPVDALVHTVCDLIDEAARP</sequence>
<accession>A0ABN7YYX9</accession>
<feature type="modified residue" description="4-aspartylphosphate" evidence="2">
    <location>
        <position position="52"/>
    </location>
</feature>
<evidence type="ECO:0000313" key="4">
    <source>
        <dbReference type="EMBL" id="CAG9178924.1"/>
    </source>
</evidence>
<organism evidence="4 5">
    <name type="scientific">Cupriavidus respiraculi</name>
    <dbReference type="NCBI Taxonomy" id="195930"/>
    <lineage>
        <taxon>Bacteria</taxon>
        <taxon>Pseudomonadati</taxon>
        <taxon>Pseudomonadota</taxon>
        <taxon>Betaproteobacteria</taxon>
        <taxon>Burkholderiales</taxon>
        <taxon>Burkholderiaceae</taxon>
        <taxon>Cupriavidus</taxon>
    </lineage>
</organism>
<feature type="domain" description="Response regulatory" evidence="3">
    <location>
        <begin position="3"/>
        <end position="115"/>
    </location>
</feature>
<dbReference type="Proteomes" id="UP000721236">
    <property type="component" value="Unassembled WGS sequence"/>
</dbReference>
<dbReference type="Gene3D" id="3.40.50.2300">
    <property type="match status" value="1"/>
</dbReference>
<dbReference type="RefSeq" id="WP_222209653.1">
    <property type="nucleotide sequence ID" value="NZ_CAJZAH010000004.1"/>
</dbReference>